<evidence type="ECO:0000313" key="1">
    <source>
        <dbReference type="EMBL" id="VAW08519.1"/>
    </source>
</evidence>
<sequence>MEKRKTAPTVAAVVALALILWWFAGPRPSFVSDPGEVSWSGGTCLNLEVKEVDAWSRIASASVADAIERSWDAPRDWAGCADEQVTGVSLIIPGSFEPGLYRICDAMTDTCFEARHAP</sequence>
<protein>
    <submittedName>
        <fullName evidence="1">Uncharacterized protein</fullName>
    </submittedName>
</protein>
<name>A0A3B0T8S4_9ZZZZ</name>
<reference evidence="1" key="1">
    <citation type="submission" date="2018-06" db="EMBL/GenBank/DDBJ databases">
        <authorList>
            <person name="Zhirakovskaya E."/>
        </authorList>
    </citation>
    <scope>NUCLEOTIDE SEQUENCE</scope>
</reference>
<dbReference type="AlphaFoldDB" id="A0A3B0T8S4"/>
<accession>A0A3B0T8S4</accession>
<organism evidence="1">
    <name type="scientific">hydrothermal vent metagenome</name>
    <dbReference type="NCBI Taxonomy" id="652676"/>
    <lineage>
        <taxon>unclassified sequences</taxon>
        <taxon>metagenomes</taxon>
        <taxon>ecological metagenomes</taxon>
    </lineage>
</organism>
<dbReference type="EMBL" id="UOEK01000469">
    <property type="protein sequence ID" value="VAW08519.1"/>
    <property type="molecule type" value="Genomic_DNA"/>
</dbReference>
<gene>
    <name evidence="1" type="ORF">MNBD_ACTINO02-2997</name>
</gene>
<proteinExistence type="predicted"/>